<gene>
    <name evidence="5" type="ORF">E5A73_00690</name>
</gene>
<dbReference type="SUPFAM" id="SSF52518">
    <property type="entry name" value="Thiamin diphosphate-binding fold (THDP-binding)"/>
    <property type="match status" value="1"/>
</dbReference>
<dbReference type="InterPro" id="IPR005474">
    <property type="entry name" value="Transketolase_N"/>
</dbReference>
<dbReference type="InterPro" id="IPR029061">
    <property type="entry name" value="THDP-binding"/>
</dbReference>
<feature type="domain" description="Transketolase N-terminal" evidence="4">
    <location>
        <begin position="23"/>
        <end position="269"/>
    </location>
</feature>
<evidence type="ECO:0000313" key="5">
    <source>
        <dbReference type="EMBL" id="TGX55686.1"/>
    </source>
</evidence>
<keyword evidence="3" id="KW-0786">Thiamine pyrophosphate</keyword>
<dbReference type="OrthoDB" id="8732661at2"/>
<evidence type="ECO:0000256" key="3">
    <source>
        <dbReference type="ARBA" id="ARBA00023052"/>
    </source>
</evidence>
<dbReference type="Pfam" id="PF00456">
    <property type="entry name" value="Transketolase_N"/>
    <property type="match status" value="1"/>
</dbReference>
<dbReference type="CDD" id="cd02012">
    <property type="entry name" value="TPP_TK"/>
    <property type="match status" value="1"/>
</dbReference>
<dbReference type="AlphaFoldDB" id="A0A4S1XKI5"/>
<accession>A0A4S1XKI5</accession>
<evidence type="ECO:0000259" key="4">
    <source>
        <dbReference type="Pfam" id="PF00456"/>
    </source>
</evidence>
<dbReference type="EMBL" id="SRXT01000001">
    <property type="protein sequence ID" value="TGX55686.1"/>
    <property type="molecule type" value="Genomic_DNA"/>
</dbReference>
<reference evidence="5 6" key="1">
    <citation type="submission" date="2019-04" db="EMBL/GenBank/DDBJ databases">
        <title>Sphingomonas psychrotolerans sp. nov., isolated from soil in the Tianshan Mountains, Xinjiang, China.</title>
        <authorList>
            <person name="Luo Y."/>
            <person name="Sheng H."/>
        </authorList>
    </citation>
    <scope>NUCLEOTIDE SEQUENCE [LARGE SCALE GENOMIC DNA]</scope>
    <source>
        <strain evidence="5 6">ZFGT-11</strain>
    </source>
</reference>
<organism evidence="5 6">
    <name type="scientific">Sphingomonas gei</name>
    <dbReference type="NCBI Taxonomy" id="1395960"/>
    <lineage>
        <taxon>Bacteria</taxon>
        <taxon>Pseudomonadati</taxon>
        <taxon>Pseudomonadota</taxon>
        <taxon>Alphaproteobacteria</taxon>
        <taxon>Sphingomonadales</taxon>
        <taxon>Sphingomonadaceae</taxon>
        <taxon>Sphingomonas</taxon>
    </lineage>
</organism>
<dbReference type="RefSeq" id="WP_135961885.1">
    <property type="nucleotide sequence ID" value="NZ_SRXT01000001.1"/>
</dbReference>
<dbReference type="Gene3D" id="3.40.50.970">
    <property type="match status" value="1"/>
</dbReference>
<comment type="caution">
    <text evidence="5">The sequence shown here is derived from an EMBL/GenBank/DDBJ whole genome shotgun (WGS) entry which is preliminary data.</text>
</comment>
<comment type="cofactor">
    <cofactor evidence="1">
        <name>thiamine diphosphate</name>
        <dbReference type="ChEBI" id="CHEBI:58937"/>
    </cofactor>
</comment>
<proteinExistence type="inferred from homology"/>
<sequence length="286" mass="30542">MVSRENDTILSTEQAAHVRARAHWIRRQALLMAHRAGQGHPGGDLSAADILATLYFGVMRIDPATPDAPGRDRFVMSKGHCTGALYSALARAGFFPVEELTTYLQPGSRLNGHPNRAYLPGVETNTGPLGHGLPVAVGIAVAGQIDAADYHVFVLTGDGELQEGSMWEAAMFAGHRGLGNLTAIVDRNGLQQGATTEDTNALEPLADKWRAFGWEVMEVDGHDPAALLSALAIPAERRARPLCVIARTTKGKGVSFMENQAGWHHGVPSDAQLAQAFAELDAELQA</sequence>
<name>A0A4S1XKI5_9SPHN</name>
<evidence type="ECO:0000313" key="6">
    <source>
        <dbReference type="Proteomes" id="UP000306147"/>
    </source>
</evidence>
<keyword evidence="6" id="KW-1185">Reference proteome</keyword>
<dbReference type="PANTHER" id="PTHR47514">
    <property type="entry name" value="TRANSKETOLASE N-TERMINAL SECTION-RELATED"/>
    <property type="match status" value="1"/>
</dbReference>
<comment type="similarity">
    <text evidence="2">Belongs to the transketolase family.</text>
</comment>
<evidence type="ECO:0000256" key="1">
    <source>
        <dbReference type="ARBA" id="ARBA00001964"/>
    </source>
</evidence>
<protein>
    <submittedName>
        <fullName evidence="5">Transketolase</fullName>
    </submittedName>
</protein>
<dbReference type="PANTHER" id="PTHR47514:SF1">
    <property type="entry name" value="TRANSKETOLASE N-TERMINAL SECTION-RELATED"/>
    <property type="match status" value="1"/>
</dbReference>
<evidence type="ECO:0000256" key="2">
    <source>
        <dbReference type="ARBA" id="ARBA00007131"/>
    </source>
</evidence>
<dbReference type="Proteomes" id="UP000306147">
    <property type="component" value="Unassembled WGS sequence"/>
</dbReference>